<protein>
    <submittedName>
        <fullName evidence="3">Retrovirus-related pol polyprotein from transposon TNT 1-94</fullName>
    </submittedName>
</protein>
<sequence>MMNLTNLPKSFWGYALETIARILNMVPTKKVDRMPYEIWHEKAPKLSYLRLWGCEALVKPDTLDKLDSRSIKCIFVGYPKETMGYYFYYPLENKIFVSRNAEFFKNSFMVQEASRSHGLLEISRNDKGLEIIQEEDTQPSKNTSKEHNEVAPIKEYELGDLDEPPNYKAALADPESDKWLEAMNI</sequence>
<feature type="region of interest" description="Disordered" evidence="1">
    <location>
        <begin position="134"/>
        <end position="166"/>
    </location>
</feature>
<keyword evidence="4" id="KW-1185">Reference proteome</keyword>
<proteinExistence type="predicted"/>
<dbReference type="InterPro" id="IPR039537">
    <property type="entry name" value="Retrotran_Ty1/copia-like"/>
</dbReference>
<dbReference type="PANTHER" id="PTHR42648">
    <property type="entry name" value="TRANSPOSASE, PUTATIVE-RELATED"/>
    <property type="match status" value="1"/>
</dbReference>
<accession>A0ABQ4ZVG3</accession>
<gene>
    <name evidence="3" type="ORF">Tco_0800229</name>
</gene>
<organism evidence="3 4">
    <name type="scientific">Tanacetum coccineum</name>
    <dbReference type="NCBI Taxonomy" id="301880"/>
    <lineage>
        <taxon>Eukaryota</taxon>
        <taxon>Viridiplantae</taxon>
        <taxon>Streptophyta</taxon>
        <taxon>Embryophyta</taxon>
        <taxon>Tracheophyta</taxon>
        <taxon>Spermatophyta</taxon>
        <taxon>Magnoliopsida</taxon>
        <taxon>eudicotyledons</taxon>
        <taxon>Gunneridae</taxon>
        <taxon>Pentapetalae</taxon>
        <taxon>asterids</taxon>
        <taxon>campanulids</taxon>
        <taxon>Asterales</taxon>
        <taxon>Asteraceae</taxon>
        <taxon>Asteroideae</taxon>
        <taxon>Anthemideae</taxon>
        <taxon>Anthemidinae</taxon>
        <taxon>Tanacetum</taxon>
    </lineage>
</organism>
<evidence type="ECO:0000313" key="3">
    <source>
        <dbReference type="EMBL" id="GJS93261.1"/>
    </source>
</evidence>
<dbReference type="EMBL" id="BQNB010011644">
    <property type="protein sequence ID" value="GJS93261.1"/>
    <property type="molecule type" value="Genomic_DNA"/>
</dbReference>
<name>A0ABQ4ZVG3_9ASTR</name>
<comment type="caution">
    <text evidence="3">The sequence shown here is derived from an EMBL/GenBank/DDBJ whole genome shotgun (WGS) entry which is preliminary data.</text>
</comment>
<dbReference type="Proteomes" id="UP001151760">
    <property type="component" value="Unassembled WGS sequence"/>
</dbReference>
<dbReference type="PANTHER" id="PTHR42648:SF27">
    <property type="entry name" value="RNA-DIRECTED DNA POLYMERASE"/>
    <property type="match status" value="1"/>
</dbReference>
<evidence type="ECO:0000256" key="1">
    <source>
        <dbReference type="SAM" id="MobiDB-lite"/>
    </source>
</evidence>
<feature type="domain" description="Retroviral polymerase SH3-like" evidence="2">
    <location>
        <begin position="54"/>
        <end position="110"/>
    </location>
</feature>
<evidence type="ECO:0000259" key="2">
    <source>
        <dbReference type="Pfam" id="PF25597"/>
    </source>
</evidence>
<reference evidence="3" key="1">
    <citation type="journal article" date="2022" name="Int. J. Mol. Sci.">
        <title>Draft Genome of Tanacetum Coccineum: Genomic Comparison of Closely Related Tanacetum-Family Plants.</title>
        <authorList>
            <person name="Yamashiro T."/>
            <person name="Shiraishi A."/>
            <person name="Nakayama K."/>
            <person name="Satake H."/>
        </authorList>
    </citation>
    <scope>NUCLEOTIDE SEQUENCE</scope>
</reference>
<reference evidence="3" key="2">
    <citation type="submission" date="2022-01" db="EMBL/GenBank/DDBJ databases">
        <authorList>
            <person name="Yamashiro T."/>
            <person name="Shiraishi A."/>
            <person name="Satake H."/>
            <person name="Nakayama K."/>
        </authorList>
    </citation>
    <scope>NUCLEOTIDE SEQUENCE</scope>
</reference>
<evidence type="ECO:0000313" key="4">
    <source>
        <dbReference type="Proteomes" id="UP001151760"/>
    </source>
</evidence>
<feature type="compositionally biased region" description="Basic and acidic residues" evidence="1">
    <location>
        <begin position="143"/>
        <end position="157"/>
    </location>
</feature>
<dbReference type="InterPro" id="IPR057670">
    <property type="entry name" value="SH3_retrovirus"/>
</dbReference>
<dbReference type="Pfam" id="PF25597">
    <property type="entry name" value="SH3_retrovirus"/>
    <property type="match status" value="1"/>
</dbReference>